<dbReference type="STRING" id="394096.DB31_5199"/>
<dbReference type="Proteomes" id="UP000028725">
    <property type="component" value="Unassembled WGS sequence"/>
</dbReference>
<dbReference type="RefSeq" id="WP_044184876.1">
    <property type="nucleotide sequence ID" value="NZ_JMCB01000003.1"/>
</dbReference>
<reference evidence="2 3" key="1">
    <citation type="submission" date="2014-04" db="EMBL/GenBank/DDBJ databases">
        <title>Genome assembly of Hyalangium minutum DSM 14724.</title>
        <authorList>
            <person name="Sharma G."/>
            <person name="Subramanian S."/>
        </authorList>
    </citation>
    <scope>NUCLEOTIDE SEQUENCE [LARGE SCALE GENOMIC DNA]</scope>
    <source>
        <strain evidence="2 3">DSM 14724</strain>
    </source>
</reference>
<keyword evidence="3" id="KW-1185">Reference proteome</keyword>
<feature type="chain" id="PRO_5001799867" description="CARDB domain-containing protein" evidence="1">
    <location>
        <begin position="24"/>
        <end position="296"/>
    </location>
</feature>
<evidence type="ECO:0000313" key="3">
    <source>
        <dbReference type="Proteomes" id="UP000028725"/>
    </source>
</evidence>
<feature type="signal peptide" evidence="1">
    <location>
        <begin position="1"/>
        <end position="23"/>
    </location>
</feature>
<keyword evidence="1" id="KW-0732">Signal</keyword>
<evidence type="ECO:0008006" key="4">
    <source>
        <dbReference type="Google" id="ProtNLM"/>
    </source>
</evidence>
<proteinExistence type="predicted"/>
<organism evidence="2 3">
    <name type="scientific">Hyalangium minutum</name>
    <dbReference type="NCBI Taxonomy" id="394096"/>
    <lineage>
        <taxon>Bacteria</taxon>
        <taxon>Pseudomonadati</taxon>
        <taxon>Myxococcota</taxon>
        <taxon>Myxococcia</taxon>
        <taxon>Myxococcales</taxon>
        <taxon>Cystobacterineae</taxon>
        <taxon>Archangiaceae</taxon>
        <taxon>Hyalangium</taxon>
    </lineage>
</organism>
<sequence length="296" mass="32007">MNFKRTLLLLVLVLVQLPVSALAASDWDTERCPTPYPWWWRFDGPRVDIAVRDWNIQPVGDAFDISFTLINVGAATLEGGLAYTLSHAAVDSAGYRDPAALALPAARSLLGTEALNGGTLPTLRPGQSIEVRARARSFTRDANHILTVIFHDGVQVALDPRAAPWYWLRILSPRSAPGALALVRSEVEPVRSEVDGYRANRVSLVLQNVGRTVLEAGTPISVIHGPSGSAGGYWGPDDVVDPHNPGNPYASFFREALLEARLDRALNPGEYIELGGVAHEPEGLNALQQITVVVGQ</sequence>
<dbReference type="AlphaFoldDB" id="A0A085WR44"/>
<name>A0A085WR44_9BACT</name>
<dbReference type="PATRIC" id="fig|394096.3.peg.1682"/>
<protein>
    <recommendedName>
        <fullName evidence="4">CARDB domain-containing protein</fullName>
    </recommendedName>
</protein>
<dbReference type="EMBL" id="JMCB01000003">
    <property type="protein sequence ID" value="KFE70157.1"/>
    <property type="molecule type" value="Genomic_DNA"/>
</dbReference>
<comment type="caution">
    <text evidence="2">The sequence shown here is derived from an EMBL/GenBank/DDBJ whole genome shotgun (WGS) entry which is preliminary data.</text>
</comment>
<dbReference type="OrthoDB" id="5514366at2"/>
<gene>
    <name evidence="2" type="ORF">DB31_5199</name>
</gene>
<accession>A0A085WR44</accession>
<evidence type="ECO:0000313" key="2">
    <source>
        <dbReference type="EMBL" id="KFE70157.1"/>
    </source>
</evidence>
<evidence type="ECO:0000256" key="1">
    <source>
        <dbReference type="SAM" id="SignalP"/>
    </source>
</evidence>